<accession>A0A286GN78</accession>
<protein>
    <submittedName>
        <fullName evidence="1">Uncharacterized protein</fullName>
    </submittedName>
</protein>
<dbReference type="EMBL" id="OCNJ01000006">
    <property type="protein sequence ID" value="SOD97011.1"/>
    <property type="molecule type" value="Genomic_DNA"/>
</dbReference>
<evidence type="ECO:0000313" key="1">
    <source>
        <dbReference type="EMBL" id="SOD97011.1"/>
    </source>
</evidence>
<proteinExistence type="predicted"/>
<dbReference type="Proteomes" id="UP000219621">
    <property type="component" value="Unassembled WGS sequence"/>
</dbReference>
<gene>
    <name evidence="1" type="ORF">SAMN05421508_106206</name>
</gene>
<reference evidence="1 2" key="1">
    <citation type="submission" date="2017-09" db="EMBL/GenBank/DDBJ databases">
        <authorList>
            <person name="Ehlers B."/>
            <person name="Leendertz F.H."/>
        </authorList>
    </citation>
    <scope>NUCLEOTIDE SEQUENCE [LARGE SCALE GENOMIC DNA]</scope>
    <source>
        <strain evidence="1 2">USBA 140</strain>
    </source>
</reference>
<evidence type="ECO:0000313" key="2">
    <source>
        <dbReference type="Proteomes" id="UP000219621"/>
    </source>
</evidence>
<keyword evidence="2" id="KW-1185">Reference proteome</keyword>
<organism evidence="1 2">
    <name type="scientific">Caenispirillum bisanense</name>
    <dbReference type="NCBI Taxonomy" id="414052"/>
    <lineage>
        <taxon>Bacteria</taxon>
        <taxon>Pseudomonadati</taxon>
        <taxon>Pseudomonadota</taxon>
        <taxon>Alphaproteobacteria</taxon>
        <taxon>Rhodospirillales</taxon>
        <taxon>Novispirillaceae</taxon>
        <taxon>Caenispirillum</taxon>
    </lineage>
</organism>
<sequence length="285" mass="32418">MTKAIWFLENLAVGGTFSGGNWTLPLGNMLDTKLRARPARCASLALADSQFVLDMGAAKWVRGVIIAAHTLSIDAKYRLTFSDTEDFAAPNLVTEWTDVFPTIYTPDQLRWEDENFWLGKAKVKDIDRYTRNCIWLDSGLGVTGRYLKVEIDDANNSNGYFDIGYLYVGAGFQPKQNFSWGRGLKFLPRTVRDETPSGTEVFERRQSRRGTEIAFEVLSKSEAMQLFDHITDRDIAEPVFLIPNPDDAINMTRESFLCRITGDVVIEEYALRLWRVRLTLHELIG</sequence>
<dbReference type="RefSeq" id="WP_141415146.1">
    <property type="nucleotide sequence ID" value="NZ_OCNJ01000006.1"/>
</dbReference>
<dbReference type="OrthoDB" id="977800at2"/>
<dbReference type="AlphaFoldDB" id="A0A286GN78"/>
<name>A0A286GN78_9PROT</name>